<dbReference type="OrthoDB" id="3177772at2759"/>
<proteinExistence type="predicted"/>
<evidence type="ECO:0000313" key="2">
    <source>
        <dbReference type="Proteomes" id="UP000092154"/>
    </source>
</evidence>
<sequence length="238" mass="27188">MFTFIPPTVFLFRYARGSLIENPDTISNSYRNTCFFPTITSVTSLHSERLTIWDQPMCSMMLCDSGTPVVTSLSISPQERSSPQSYWVAVRREIISEQRSVHCTRTKFQFQLCQPFVNLFAEDFDKAIQSLEGLQAKISETADRRNMGVSDKNVKLIRFTSNMFDRINSPSPNMPFIFTISRAPRAPENIDNSPVMDVETDNWPVPMKTEMNRLGEIELRSFPSQTLPQRLLGGAGRR</sequence>
<accession>A0A1B7NB07</accession>
<dbReference type="InParanoid" id="A0A1B7NB07"/>
<dbReference type="Proteomes" id="UP000092154">
    <property type="component" value="Unassembled WGS sequence"/>
</dbReference>
<organism evidence="1 2">
    <name type="scientific">Rhizopogon vinicolor AM-OR11-026</name>
    <dbReference type="NCBI Taxonomy" id="1314800"/>
    <lineage>
        <taxon>Eukaryota</taxon>
        <taxon>Fungi</taxon>
        <taxon>Dikarya</taxon>
        <taxon>Basidiomycota</taxon>
        <taxon>Agaricomycotina</taxon>
        <taxon>Agaricomycetes</taxon>
        <taxon>Agaricomycetidae</taxon>
        <taxon>Boletales</taxon>
        <taxon>Suillineae</taxon>
        <taxon>Rhizopogonaceae</taxon>
        <taxon>Rhizopogon</taxon>
    </lineage>
</organism>
<keyword evidence="2" id="KW-1185">Reference proteome</keyword>
<name>A0A1B7NB07_9AGAM</name>
<protein>
    <submittedName>
        <fullName evidence="1">Uncharacterized protein</fullName>
    </submittedName>
</protein>
<reference evidence="1 2" key="1">
    <citation type="submission" date="2016-06" db="EMBL/GenBank/DDBJ databases">
        <title>Comparative genomics of the ectomycorrhizal sister species Rhizopogon vinicolor and Rhizopogon vesiculosus (Basidiomycota: Boletales) reveals a divergence of the mating type B locus.</title>
        <authorList>
            <consortium name="DOE Joint Genome Institute"/>
            <person name="Mujic A.B."/>
            <person name="Kuo A."/>
            <person name="Tritt A."/>
            <person name="Lipzen A."/>
            <person name="Chen C."/>
            <person name="Johnson J."/>
            <person name="Sharma A."/>
            <person name="Barry K."/>
            <person name="Grigoriev I.V."/>
            <person name="Spatafora J.W."/>
        </authorList>
    </citation>
    <scope>NUCLEOTIDE SEQUENCE [LARGE SCALE GENOMIC DNA]</scope>
    <source>
        <strain evidence="1 2">AM-OR11-026</strain>
    </source>
</reference>
<dbReference type="EMBL" id="KV448167">
    <property type="protein sequence ID" value="OAX41964.1"/>
    <property type="molecule type" value="Genomic_DNA"/>
</dbReference>
<dbReference type="AlphaFoldDB" id="A0A1B7NB07"/>
<gene>
    <name evidence="1" type="ORF">K503DRAFT_427314</name>
</gene>
<evidence type="ECO:0000313" key="1">
    <source>
        <dbReference type="EMBL" id="OAX41964.1"/>
    </source>
</evidence>